<dbReference type="Proteomes" id="UP000499080">
    <property type="component" value="Unassembled WGS sequence"/>
</dbReference>
<evidence type="ECO:0000313" key="2">
    <source>
        <dbReference type="EMBL" id="GBN28200.1"/>
    </source>
</evidence>
<name>A0A4Y2MPD1_ARAVE</name>
<accession>A0A4Y2MPD1</accession>
<dbReference type="EMBL" id="BGPR01007612">
    <property type="protein sequence ID" value="GBN28200.1"/>
    <property type="molecule type" value="Genomic_DNA"/>
</dbReference>
<organism evidence="2 3">
    <name type="scientific">Araneus ventricosus</name>
    <name type="common">Orbweaver spider</name>
    <name type="synonym">Epeira ventricosa</name>
    <dbReference type="NCBI Taxonomy" id="182803"/>
    <lineage>
        <taxon>Eukaryota</taxon>
        <taxon>Metazoa</taxon>
        <taxon>Ecdysozoa</taxon>
        <taxon>Arthropoda</taxon>
        <taxon>Chelicerata</taxon>
        <taxon>Arachnida</taxon>
        <taxon>Araneae</taxon>
        <taxon>Araneomorphae</taxon>
        <taxon>Entelegynae</taxon>
        <taxon>Araneoidea</taxon>
        <taxon>Araneidae</taxon>
        <taxon>Araneus</taxon>
    </lineage>
</organism>
<feature type="region of interest" description="Disordered" evidence="1">
    <location>
        <begin position="1"/>
        <end position="22"/>
    </location>
</feature>
<gene>
    <name evidence="2" type="ORF">AVEN_129300_1</name>
</gene>
<dbReference type="AlphaFoldDB" id="A0A4Y2MPD1"/>
<comment type="caution">
    <text evidence="2">The sequence shown here is derived from an EMBL/GenBank/DDBJ whole genome shotgun (WGS) entry which is preliminary data.</text>
</comment>
<evidence type="ECO:0000313" key="3">
    <source>
        <dbReference type="Proteomes" id="UP000499080"/>
    </source>
</evidence>
<evidence type="ECO:0000256" key="1">
    <source>
        <dbReference type="SAM" id="MobiDB-lite"/>
    </source>
</evidence>
<keyword evidence="3" id="KW-1185">Reference proteome</keyword>
<protein>
    <submittedName>
        <fullName evidence="2">Uncharacterized protein</fullName>
    </submittedName>
</protein>
<reference evidence="2 3" key="1">
    <citation type="journal article" date="2019" name="Sci. Rep.">
        <title>Orb-weaving spider Araneus ventricosus genome elucidates the spidroin gene catalogue.</title>
        <authorList>
            <person name="Kono N."/>
            <person name="Nakamura H."/>
            <person name="Ohtoshi R."/>
            <person name="Moran D.A.P."/>
            <person name="Shinohara A."/>
            <person name="Yoshida Y."/>
            <person name="Fujiwara M."/>
            <person name="Mori M."/>
            <person name="Tomita M."/>
            <person name="Arakawa K."/>
        </authorList>
    </citation>
    <scope>NUCLEOTIDE SEQUENCE [LARGE SCALE GENOMIC DNA]</scope>
</reference>
<sequence length="114" mass="12940">MFRTLSPSKKSTSDTRSLNIKLSPPRVPLQDVFRTSLSNALLKHERSHITQATQKDSPARWYFHIARRTATTMQNPGRSLVLSRVPPHEVFSYYGEHSLNSAQAWPYVTSVSKG</sequence>
<feature type="compositionally biased region" description="Polar residues" evidence="1">
    <location>
        <begin position="1"/>
        <end position="20"/>
    </location>
</feature>
<proteinExistence type="predicted"/>